<accession>A0ABT6H7C4</accession>
<proteinExistence type="predicted"/>
<sequence>MKKRKRVQMNIVIQPVQVSDAAFEKMKYIQKDLSGLSQVFTTTHSF</sequence>
<dbReference type="Proteomes" id="UP001218246">
    <property type="component" value="Unassembled WGS sequence"/>
</dbReference>
<protein>
    <submittedName>
        <fullName evidence="1">Uncharacterized protein</fullName>
    </submittedName>
</protein>
<dbReference type="RefSeq" id="WP_164464306.1">
    <property type="nucleotide sequence ID" value="NZ_JARRRY010000012.1"/>
</dbReference>
<dbReference type="EMBL" id="JARULN010000012">
    <property type="protein sequence ID" value="MDG5754748.1"/>
    <property type="molecule type" value="Genomic_DNA"/>
</dbReference>
<comment type="caution">
    <text evidence="1">The sequence shown here is derived from an EMBL/GenBank/DDBJ whole genome shotgun (WGS) entry which is preliminary data.</text>
</comment>
<evidence type="ECO:0000313" key="1">
    <source>
        <dbReference type="EMBL" id="MDG5754748.1"/>
    </source>
</evidence>
<keyword evidence="2" id="KW-1185">Reference proteome</keyword>
<name>A0ABT6H7C4_9BACI</name>
<reference evidence="1 2" key="1">
    <citation type="submission" date="2023-04" db="EMBL/GenBank/DDBJ databases">
        <title>Ectobacillus antri isolated from activated sludge.</title>
        <authorList>
            <person name="Yan P."/>
            <person name="Liu X."/>
        </authorList>
    </citation>
    <scope>NUCLEOTIDE SEQUENCE [LARGE SCALE GENOMIC DNA]</scope>
    <source>
        <strain evidence="1 2">C18H</strain>
    </source>
</reference>
<evidence type="ECO:0000313" key="2">
    <source>
        <dbReference type="Proteomes" id="UP001218246"/>
    </source>
</evidence>
<gene>
    <name evidence="1" type="ORF">P6P90_12290</name>
</gene>
<organism evidence="1 2">
    <name type="scientific">Ectobacillus antri</name>
    <dbReference type="NCBI Taxonomy" id="2486280"/>
    <lineage>
        <taxon>Bacteria</taxon>
        <taxon>Bacillati</taxon>
        <taxon>Bacillota</taxon>
        <taxon>Bacilli</taxon>
        <taxon>Bacillales</taxon>
        <taxon>Bacillaceae</taxon>
        <taxon>Ectobacillus</taxon>
    </lineage>
</organism>